<feature type="compositionally biased region" description="Polar residues" evidence="19">
    <location>
        <begin position="820"/>
        <end position="832"/>
    </location>
</feature>
<evidence type="ECO:0000256" key="10">
    <source>
        <dbReference type="ARBA" id="ARBA00022833"/>
    </source>
</evidence>
<dbReference type="EMBL" id="VZTU01025573">
    <property type="protein sequence ID" value="NXT82504.1"/>
    <property type="molecule type" value="Genomic_DNA"/>
</dbReference>
<feature type="region of interest" description="Disordered" evidence="19">
    <location>
        <begin position="799"/>
        <end position="832"/>
    </location>
</feature>
<keyword evidence="11" id="KW-0521">NADP</keyword>
<evidence type="ECO:0000256" key="8">
    <source>
        <dbReference type="ARBA" id="ARBA00022723"/>
    </source>
</evidence>
<keyword evidence="15" id="KW-0009">Actin-binding</keyword>
<dbReference type="PANTHER" id="PTHR23167:SF39">
    <property type="entry name" value="[F-ACTIN]-MONOOXYGENASE MICAL2"/>
    <property type="match status" value="1"/>
</dbReference>
<feature type="compositionally biased region" description="Low complexity" evidence="19">
    <location>
        <begin position="920"/>
        <end position="937"/>
    </location>
</feature>
<feature type="non-terminal residue" evidence="22">
    <location>
        <position position="1117"/>
    </location>
</feature>
<keyword evidence="6" id="KW-0963">Cytoplasm</keyword>
<keyword evidence="16" id="KW-0539">Nucleus</keyword>
<evidence type="ECO:0000256" key="15">
    <source>
        <dbReference type="ARBA" id="ARBA00023203"/>
    </source>
</evidence>
<dbReference type="InterPro" id="IPR036188">
    <property type="entry name" value="FAD/NAD-bd_sf"/>
</dbReference>
<dbReference type="EC" id="1.14.13.225" evidence="5"/>
<dbReference type="PROSITE" id="PS00478">
    <property type="entry name" value="LIM_DOMAIN_1"/>
    <property type="match status" value="1"/>
</dbReference>
<evidence type="ECO:0000256" key="5">
    <source>
        <dbReference type="ARBA" id="ARBA00012709"/>
    </source>
</evidence>
<dbReference type="Pfam" id="PF00307">
    <property type="entry name" value="CH"/>
    <property type="match status" value="1"/>
</dbReference>
<feature type="non-terminal residue" evidence="22">
    <location>
        <position position="1"/>
    </location>
</feature>
<dbReference type="SMART" id="SM00033">
    <property type="entry name" value="CH"/>
    <property type="match status" value="1"/>
</dbReference>
<evidence type="ECO:0000256" key="16">
    <source>
        <dbReference type="ARBA" id="ARBA00023242"/>
    </source>
</evidence>
<evidence type="ECO:0000256" key="2">
    <source>
        <dbReference type="ARBA" id="ARBA00004123"/>
    </source>
</evidence>
<dbReference type="Gene3D" id="2.10.110.10">
    <property type="entry name" value="Cysteine Rich Protein"/>
    <property type="match status" value="1"/>
</dbReference>
<keyword evidence="23" id="KW-1185">Reference proteome</keyword>
<feature type="compositionally biased region" description="Polar residues" evidence="19">
    <location>
        <begin position="1085"/>
        <end position="1098"/>
    </location>
</feature>
<keyword evidence="13 22" id="KW-0503">Monooxygenase</keyword>
<comment type="similarity">
    <text evidence="4">Belongs to the Mical family.</text>
</comment>
<feature type="region of interest" description="Disordered" evidence="19">
    <location>
        <begin position="899"/>
        <end position="937"/>
    </location>
</feature>
<dbReference type="Pfam" id="PF00412">
    <property type="entry name" value="LIM"/>
    <property type="match status" value="1"/>
</dbReference>
<evidence type="ECO:0000256" key="4">
    <source>
        <dbReference type="ARBA" id="ARBA00008223"/>
    </source>
</evidence>
<feature type="domain" description="Calponin-homology (CH)" evidence="20">
    <location>
        <begin position="519"/>
        <end position="625"/>
    </location>
</feature>
<evidence type="ECO:0000313" key="23">
    <source>
        <dbReference type="Proteomes" id="UP000557426"/>
    </source>
</evidence>
<evidence type="ECO:0000256" key="18">
    <source>
        <dbReference type="PROSITE-ProRule" id="PRU00125"/>
    </source>
</evidence>
<feature type="region of interest" description="Disordered" evidence="19">
    <location>
        <begin position="1077"/>
        <end position="1101"/>
    </location>
</feature>
<dbReference type="GO" id="GO:0046872">
    <property type="term" value="F:metal ion binding"/>
    <property type="evidence" value="ECO:0007669"/>
    <property type="project" value="UniProtKB-KW"/>
</dbReference>
<dbReference type="GO" id="GO:0071949">
    <property type="term" value="F:FAD binding"/>
    <property type="evidence" value="ECO:0007669"/>
    <property type="project" value="InterPro"/>
</dbReference>
<dbReference type="PROSITE" id="PS50021">
    <property type="entry name" value="CH"/>
    <property type="match status" value="1"/>
</dbReference>
<dbReference type="FunFam" id="1.10.418.10:FF:000026">
    <property type="entry name" value="protein-methionine sulfoxide oxidase MICAL3 isoform X1"/>
    <property type="match status" value="1"/>
</dbReference>
<keyword evidence="14 18" id="KW-0440">LIM domain</keyword>
<organism evidence="22 23">
    <name type="scientific">Zapornia atra</name>
    <name type="common">Henderson crake</name>
    <dbReference type="NCBI Taxonomy" id="2585822"/>
    <lineage>
        <taxon>Eukaryota</taxon>
        <taxon>Metazoa</taxon>
        <taxon>Chordata</taxon>
        <taxon>Craniata</taxon>
        <taxon>Vertebrata</taxon>
        <taxon>Euteleostomi</taxon>
        <taxon>Archelosauria</taxon>
        <taxon>Archosauria</taxon>
        <taxon>Dinosauria</taxon>
        <taxon>Saurischia</taxon>
        <taxon>Theropoda</taxon>
        <taxon>Coelurosauria</taxon>
        <taxon>Aves</taxon>
        <taxon>Neognathae</taxon>
        <taxon>Neoaves</taxon>
        <taxon>Gruiformes</taxon>
        <taxon>Rallidae</taxon>
        <taxon>Zapornia</taxon>
    </lineage>
</organism>
<evidence type="ECO:0000256" key="13">
    <source>
        <dbReference type="ARBA" id="ARBA00023033"/>
    </source>
</evidence>
<dbReference type="Gene3D" id="3.50.50.60">
    <property type="entry name" value="FAD/NAD(P)-binding domain"/>
    <property type="match status" value="1"/>
</dbReference>
<dbReference type="InterPro" id="IPR001781">
    <property type="entry name" value="Znf_LIM"/>
</dbReference>
<evidence type="ECO:0000259" key="21">
    <source>
        <dbReference type="PROSITE" id="PS50023"/>
    </source>
</evidence>
<evidence type="ECO:0000256" key="6">
    <source>
        <dbReference type="ARBA" id="ARBA00022490"/>
    </source>
</evidence>
<dbReference type="SUPFAM" id="SSF57716">
    <property type="entry name" value="Glucocorticoid receptor-like (DNA-binding domain)"/>
    <property type="match status" value="1"/>
</dbReference>
<name>A0A7L3FNI8_9GRUI</name>
<gene>
    <name evidence="22" type="primary">Mical2</name>
    <name evidence="22" type="ORF">ZAPATR_R06362</name>
</gene>
<keyword evidence="10 18" id="KW-0862">Zinc</keyword>
<evidence type="ECO:0000259" key="20">
    <source>
        <dbReference type="PROSITE" id="PS50021"/>
    </source>
</evidence>
<evidence type="ECO:0000256" key="11">
    <source>
        <dbReference type="ARBA" id="ARBA00022857"/>
    </source>
</evidence>
<reference evidence="22 23" key="1">
    <citation type="submission" date="2019-09" db="EMBL/GenBank/DDBJ databases">
        <title>Bird 10,000 Genomes (B10K) Project - Family phase.</title>
        <authorList>
            <person name="Zhang G."/>
        </authorList>
    </citation>
    <scope>NUCLEOTIDE SEQUENCE [LARGE SCALE GENOMIC DNA]</scope>
    <source>
        <strain evidence="22">B10K-DU-011-47</strain>
        <tissue evidence="22">Mixed tissue sample</tissue>
    </source>
</reference>
<comment type="subcellular location">
    <subcellularLocation>
        <location evidence="3">Cytoplasm</location>
    </subcellularLocation>
    <subcellularLocation>
        <location evidence="2">Nucleus</location>
    </subcellularLocation>
</comment>
<dbReference type="GO" id="GO:0005737">
    <property type="term" value="C:cytoplasm"/>
    <property type="evidence" value="ECO:0007669"/>
    <property type="project" value="UniProtKB-SubCell"/>
</dbReference>
<dbReference type="Gene3D" id="1.10.418.10">
    <property type="entry name" value="Calponin-like domain"/>
    <property type="match status" value="1"/>
</dbReference>
<comment type="caution">
    <text evidence="22">The sequence shown here is derived from an EMBL/GenBank/DDBJ whole genome shotgun (WGS) entry which is preliminary data.</text>
</comment>
<proteinExistence type="inferred from homology"/>
<keyword evidence="7" id="KW-0285">Flavoprotein</keyword>
<evidence type="ECO:0000256" key="19">
    <source>
        <dbReference type="SAM" id="MobiDB-lite"/>
    </source>
</evidence>
<evidence type="ECO:0000256" key="7">
    <source>
        <dbReference type="ARBA" id="ARBA00022630"/>
    </source>
</evidence>
<keyword evidence="12" id="KW-0560">Oxidoreductase</keyword>
<sequence>AQNMGENDDEKYSQAGQIFENFMQASTCKGTIQAFNILTRQLELDPSDNRNFYTKLKSRVMTWKAKALWNKLDKRASHKEYKRGKSCTNTKCLIIGGGPCGLRTAIELAFLGAKVVVVEKRDTFSRNNVLHLWPFTIHDLRGLGAKKFYGKFCAGSIDHISIRQLQLILFKVALILGVEIHVNLEFVKVLEPPEDQENQKTGWRAEFLPVDHPLSEYEFDVIIGADGRRNTLEGFRRKEFRGKLAIAITANFINRNTTAEAKVEEISGVAFIFNQKFFQDLKEETGIDLENIVYYKDSTHYFVMTAKKQSLLDKGVIINDYIDTELLLCGENVNQSNLLSYAREAADFATNYQLPSLDFAINHYGQPDVAMFDFTSMYASENAALVRERNRHQLLVALVGDSLLEPFWPMGTGCARGFLAAFDTAWMVRSWAQGKPPLEILAERESIYRLLPQTTPENINKNFDQYTIDPGTRYPNLNSSCVRPHQVRQLYVTNELQQCPLERVSSIRRSVNLSRHESDTRPNKLLTWCQKQTEGYRNVNVTDLTTSWKSGLALCAIIHRFRPDLIDFDALNEEDVVKNNQLAFDVAEQEFGIPPVTTGKEVGSAGEPDKLSMVMYLSKFYELFRGTPLQAVDAGDKQNGENHDLCSAKSSNFIFNNYINLTFPRKRVPKVEGKTEENETNKRRRKGLSSVFSEVGVYQGTNAGKEQGDGREGTNQNKVKSMATQLLAKFEENAPNTIFRRQRRISKPLSVIEDQLISLHGRMHLRCSSCVYCMVVQKAGFFFTSSVSQFQVVARSEHEVREPKQSLNGSDHMARRAKTVQKTDSQPSLSETSENLASACSAAFVLSGVLERLQHLEEKMKQKRAQSIANREFHKKNIKEKAAHLASMFGYMEFPKNKLPPKGLSHSQPSTPSCPSPHDSATAPSPSSVSSASPAVPSSQMTVGKVSSAIGAVAEVLVNLYVNDHRPKPQLPPLEMVRLNPQRSKFPQSIGGSDICYFCKKRVYVMERLSAEGHFFHRECFKCEICSTTLRLGIYAFDVEEDKFYCKPHFKHCKISTKHRKRRATLPIQGKVHTETWKKEEAKPSVNTTESTLSTASSPEDRSPVQFIIPVLHPLTG</sequence>
<evidence type="ECO:0000256" key="1">
    <source>
        <dbReference type="ARBA" id="ARBA00001974"/>
    </source>
</evidence>
<dbReference type="InterPro" id="IPR050540">
    <property type="entry name" value="F-actin_Monoox_Mical"/>
</dbReference>
<dbReference type="CDD" id="cd21250">
    <property type="entry name" value="CH_MICAL2"/>
    <property type="match status" value="1"/>
</dbReference>
<evidence type="ECO:0000256" key="3">
    <source>
        <dbReference type="ARBA" id="ARBA00004496"/>
    </source>
</evidence>
<evidence type="ECO:0000256" key="9">
    <source>
        <dbReference type="ARBA" id="ARBA00022827"/>
    </source>
</evidence>
<dbReference type="InterPro" id="IPR036872">
    <property type="entry name" value="CH_dom_sf"/>
</dbReference>
<evidence type="ECO:0000313" key="22">
    <source>
        <dbReference type="EMBL" id="NXT82504.1"/>
    </source>
</evidence>
<dbReference type="SUPFAM" id="SSF51905">
    <property type="entry name" value="FAD/NAD(P)-binding domain"/>
    <property type="match status" value="1"/>
</dbReference>
<dbReference type="Pfam" id="PF01494">
    <property type="entry name" value="FAD_binding_3"/>
    <property type="match status" value="1"/>
</dbReference>
<dbReference type="InterPro" id="IPR002938">
    <property type="entry name" value="FAD-bd"/>
</dbReference>
<dbReference type="Proteomes" id="UP000557426">
    <property type="component" value="Unassembled WGS sequence"/>
</dbReference>
<dbReference type="InterPro" id="IPR001715">
    <property type="entry name" value="CH_dom"/>
</dbReference>
<evidence type="ECO:0000256" key="17">
    <source>
        <dbReference type="ARBA" id="ARBA00049522"/>
    </source>
</evidence>
<dbReference type="FunFam" id="2.10.110.10:FF:000043">
    <property type="entry name" value="protein-methionine sulfoxide oxidase MICAL3 isoform X2"/>
    <property type="match status" value="1"/>
</dbReference>
<evidence type="ECO:0000256" key="14">
    <source>
        <dbReference type="ARBA" id="ARBA00023038"/>
    </source>
</evidence>
<dbReference type="CDD" id="cd09439">
    <property type="entry name" value="LIM_Mical"/>
    <property type="match status" value="1"/>
</dbReference>
<dbReference type="PANTHER" id="PTHR23167">
    <property type="entry name" value="CALPONIN HOMOLOGY DOMAIN-CONTAINING PROTEIN DDB_G0272472-RELATED"/>
    <property type="match status" value="1"/>
</dbReference>
<keyword evidence="9" id="KW-0274">FAD</keyword>
<dbReference type="GO" id="GO:0005634">
    <property type="term" value="C:nucleus"/>
    <property type="evidence" value="ECO:0007669"/>
    <property type="project" value="UniProtKB-SubCell"/>
</dbReference>
<keyword evidence="8 18" id="KW-0479">Metal-binding</keyword>
<dbReference type="PROSITE" id="PS50023">
    <property type="entry name" value="LIM_DOMAIN_2"/>
    <property type="match status" value="1"/>
</dbReference>
<dbReference type="FunFam" id="3.50.50.60:FF:000004">
    <property type="entry name" value="protein-methionine sulfoxide oxidase MICAL2 isoform X1"/>
    <property type="match status" value="1"/>
</dbReference>
<evidence type="ECO:0000256" key="12">
    <source>
        <dbReference type="ARBA" id="ARBA00023002"/>
    </source>
</evidence>
<protein>
    <recommendedName>
        <fullName evidence="5">F-actin monooxygenase</fullName>
        <ecNumber evidence="5">1.14.13.225</ecNumber>
    </recommendedName>
</protein>
<dbReference type="GO" id="GO:0003779">
    <property type="term" value="F:actin binding"/>
    <property type="evidence" value="ECO:0007669"/>
    <property type="project" value="UniProtKB-KW"/>
</dbReference>
<dbReference type="PRINTS" id="PR00420">
    <property type="entry name" value="RNGMNOXGNASE"/>
</dbReference>
<dbReference type="SMART" id="SM00132">
    <property type="entry name" value="LIM"/>
    <property type="match status" value="1"/>
</dbReference>
<accession>A0A7L3FNI8</accession>
<dbReference type="InterPro" id="IPR057494">
    <property type="entry name" value="Rossman_Mical"/>
</dbReference>
<feature type="domain" description="LIM zinc-binding" evidence="21">
    <location>
        <begin position="994"/>
        <end position="1056"/>
    </location>
</feature>
<dbReference type="AlphaFoldDB" id="A0A7L3FNI8"/>
<dbReference type="GO" id="GO:0120501">
    <property type="term" value="F:F-actin monooxygenase activity"/>
    <property type="evidence" value="ECO:0007669"/>
    <property type="project" value="UniProtKB-EC"/>
</dbReference>
<dbReference type="Pfam" id="PF25413">
    <property type="entry name" value="Rossman_Mical"/>
    <property type="match status" value="1"/>
</dbReference>
<comment type="catalytic activity">
    <reaction evidence="17">
        <text>L-methionyl-[F-actin] + NADPH + O2 + H(+) = L-methionyl-(R)-S-oxide-[F-actin] + NADP(+) + H2O</text>
        <dbReference type="Rhea" id="RHEA:51308"/>
        <dbReference type="Rhea" id="RHEA-COMP:12953"/>
        <dbReference type="Rhea" id="RHEA-COMP:12956"/>
        <dbReference type="ChEBI" id="CHEBI:15377"/>
        <dbReference type="ChEBI" id="CHEBI:15378"/>
        <dbReference type="ChEBI" id="CHEBI:15379"/>
        <dbReference type="ChEBI" id="CHEBI:16044"/>
        <dbReference type="ChEBI" id="CHEBI:45764"/>
        <dbReference type="ChEBI" id="CHEBI:57783"/>
        <dbReference type="ChEBI" id="CHEBI:58349"/>
        <dbReference type="EC" id="1.14.13.225"/>
    </reaction>
</comment>
<comment type="cofactor">
    <cofactor evidence="1">
        <name>FAD</name>
        <dbReference type="ChEBI" id="CHEBI:57692"/>
    </cofactor>
</comment>
<dbReference type="SUPFAM" id="SSF47576">
    <property type="entry name" value="Calponin-homology domain, CH-domain"/>
    <property type="match status" value="1"/>
</dbReference>